<proteinExistence type="predicted"/>
<sequence length="244" mass="27579">MHVTRSAKKTRQKKRLHCLNITPRQHGSMTFIPTEKEKRKRLAKVMNDLLEQVPPLPITPREYIPKKVISHKDDEEGDEEIQHVLCAMVWVTKANEKKEIEAMSEQGKALTSTQMDLAPKRSVTVRMQWLVHSDHLGTTLVDLHLHPGILAEMSSSRPSHLFEETQSGSAMCPSRGLSQPPAVGENTSLETQIFPTSFPRMWLLGPYLGQGVWDLGQDLVGTQHVFPEMKNSVLTSSMFCFDLT</sequence>
<accession>A0A4S4E1Q1</accession>
<organism evidence="1 2">
    <name type="scientific">Camellia sinensis var. sinensis</name>
    <name type="common">China tea</name>
    <dbReference type="NCBI Taxonomy" id="542762"/>
    <lineage>
        <taxon>Eukaryota</taxon>
        <taxon>Viridiplantae</taxon>
        <taxon>Streptophyta</taxon>
        <taxon>Embryophyta</taxon>
        <taxon>Tracheophyta</taxon>
        <taxon>Spermatophyta</taxon>
        <taxon>Magnoliopsida</taxon>
        <taxon>eudicotyledons</taxon>
        <taxon>Gunneridae</taxon>
        <taxon>Pentapetalae</taxon>
        <taxon>asterids</taxon>
        <taxon>Ericales</taxon>
        <taxon>Theaceae</taxon>
        <taxon>Camellia</taxon>
    </lineage>
</organism>
<keyword evidence="2" id="KW-1185">Reference proteome</keyword>
<protein>
    <submittedName>
        <fullName evidence="1">Uncharacterized protein</fullName>
    </submittedName>
</protein>
<name>A0A4S4E1Q1_CAMSN</name>
<dbReference type="Proteomes" id="UP000306102">
    <property type="component" value="Unassembled WGS sequence"/>
</dbReference>
<gene>
    <name evidence="1" type="ORF">TEA_019716</name>
</gene>
<comment type="caution">
    <text evidence="1">The sequence shown here is derived from an EMBL/GenBank/DDBJ whole genome shotgun (WGS) entry which is preliminary data.</text>
</comment>
<reference evidence="1 2" key="1">
    <citation type="journal article" date="2018" name="Proc. Natl. Acad. Sci. U.S.A.">
        <title>Draft genome sequence of Camellia sinensis var. sinensis provides insights into the evolution of the tea genome and tea quality.</title>
        <authorList>
            <person name="Wei C."/>
            <person name="Yang H."/>
            <person name="Wang S."/>
            <person name="Zhao J."/>
            <person name="Liu C."/>
            <person name="Gao L."/>
            <person name="Xia E."/>
            <person name="Lu Y."/>
            <person name="Tai Y."/>
            <person name="She G."/>
            <person name="Sun J."/>
            <person name="Cao H."/>
            <person name="Tong W."/>
            <person name="Gao Q."/>
            <person name="Li Y."/>
            <person name="Deng W."/>
            <person name="Jiang X."/>
            <person name="Wang W."/>
            <person name="Chen Q."/>
            <person name="Zhang S."/>
            <person name="Li H."/>
            <person name="Wu J."/>
            <person name="Wang P."/>
            <person name="Li P."/>
            <person name="Shi C."/>
            <person name="Zheng F."/>
            <person name="Jian J."/>
            <person name="Huang B."/>
            <person name="Shan D."/>
            <person name="Shi M."/>
            <person name="Fang C."/>
            <person name="Yue Y."/>
            <person name="Li F."/>
            <person name="Li D."/>
            <person name="Wei S."/>
            <person name="Han B."/>
            <person name="Jiang C."/>
            <person name="Yin Y."/>
            <person name="Xia T."/>
            <person name="Zhang Z."/>
            <person name="Bennetzen J.L."/>
            <person name="Zhao S."/>
            <person name="Wan X."/>
        </authorList>
    </citation>
    <scope>NUCLEOTIDE SEQUENCE [LARGE SCALE GENOMIC DNA]</scope>
    <source>
        <strain evidence="2">cv. Shuchazao</strain>
        <tissue evidence="1">Leaf</tissue>
    </source>
</reference>
<evidence type="ECO:0000313" key="1">
    <source>
        <dbReference type="EMBL" id="THG09751.1"/>
    </source>
</evidence>
<dbReference type="AlphaFoldDB" id="A0A4S4E1Q1"/>
<evidence type="ECO:0000313" key="2">
    <source>
        <dbReference type="Proteomes" id="UP000306102"/>
    </source>
</evidence>
<dbReference type="EMBL" id="SDRB02008277">
    <property type="protein sequence ID" value="THG09751.1"/>
    <property type="molecule type" value="Genomic_DNA"/>
</dbReference>